<feature type="transmembrane region" description="Helical" evidence="1">
    <location>
        <begin position="12"/>
        <end position="30"/>
    </location>
</feature>
<name>A0A2R7Y6P1_9CREN</name>
<feature type="transmembrane region" description="Helical" evidence="1">
    <location>
        <begin position="139"/>
        <end position="161"/>
    </location>
</feature>
<evidence type="ECO:0008006" key="4">
    <source>
        <dbReference type="Google" id="ProtNLM"/>
    </source>
</evidence>
<comment type="caution">
    <text evidence="2">The sequence shown here is derived from an EMBL/GenBank/DDBJ whole genome shotgun (WGS) entry which is preliminary data.</text>
</comment>
<dbReference type="AlphaFoldDB" id="A0A2R7Y6P1"/>
<keyword evidence="1" id="KW-1133">Transmembrane helix</keyword>
<dbReference type="SUPFAM" id="SSF103473">
    <property type="entry name" value="MFS general substrate transporter"/>
    <property type="match status" value="1"/>
</dbReference>
<dbReference type="EMBL" id="NBVN01000002">
    <property type="protein sequence ID" value="PUA33205.1"/>
    <property type="molecule type" value="Genomic_DNA"/>
</dbReference>
<sequence length="385" mass="43830">MRWRDIPVGVRRYIIYHTIISPLLITWYMLPAYMLMTGYSILEIGLLFTVINILSVPLTYFIGKLFDRVAIRHGLILIDALDSVENVLYGLSYSFLGPLMISLGLLVGKISRVFYPLYQAAEKLLYPKDRLEEVYAWHMRLPLLSEAISFIVLGYIFGVLFPKPIHYAIGFIAIGGSSIFTVTYLVKYLPRLDVGERIGDVFTFRFDREFRAILAIEALEILALYLAPEIVLINYMMIDLKMSFFQIMLVVALSTLASLPATHLSERIHPRHRFKVISLYFVLRTLWALIMFLIPNFYAILAANIMAEFGNTLSLPFYRSWIFSKIPSDKASSILAGVSSFERIIGLIAPLTAGLLATLHPTLPYLTSLILFLATIPILLQLEKK</sequence>
<dbReference type="Gene3D" id="1.20.1250.20">
    <property type="entry name" value="MFS general substrate transporter like domains"/>
    <property type="match status" value="2"/>
</dbReference>
<dbReference type="InterPro" id="IPR036259">
    <property type="entry name" value="MFS_trans_sf"/>
</dbReference>
<protein>
    <recommendedName>
        <fullName evidence="4">MFS transporter</fullName>
    </recommendedName>
</protein>
<feature type="transmembrane region" description="Helical" evidence="1">
    <location>
        <begin position="244"/>
        <end position="264"/>
    </location>
</feature>
<evidence type="ECO:0000313" key="2">
    <source>
        <dbReference type="EMBL" id="PUA33205.1"/>
    </source>
</evidence>
<evidence type="ECO:0000313" key="3">
    <source>
        <dbReference type="Proteomes" id="UP000244093"/>
    </source>
</evidence>
<proteinExistence type="predicted"/>
<dbReference type="PANTHER" id="PTHR23518">
    <property type="entry name" value="C-METHYLTRANSFERASE"/>
    <property type="match status" value="1"/>
</dbReference>
<feature type="transmembrane region" description="Helical" evidence="1">
    <location>
        <begin position="36"/>
        <end position="62"/>
    </location>
</feature>
<dbReference type="PANTHER" id="PTHR23518:SF2">
    <property type="entry name" value="MAJOR FACILITATOR SUPERFAMILY TRANSPORTER"/>
    <property type="match status" value="1"/>
</dbReference>
<keyword evidence="1" id="KW-0472">Membrane</keyword>
<dbReference type="Proteomes" id="UP000244093">
    <property type="component" value="Unassembled WGS sequence"/>
</dbReference>
<organism evidence="2 3">
    <name type="scientific">Zestosphaera tikiterensis</name>
    <dbReference type="NCBI Taxonomy" id="1973259"/>
    <lineage>
        <taxon>Archaea</taxon>
        <taxon>Thermoproteota</taxon>
        <taxon>Thermoprotei</taxon>
        <taxon>Desulfurococcales</taxon>
        <taxon>Desulfurococcaceae</taxon>
        <taxon>Zestosphaera</taxon>
    </lineage>
</organism>
<feature type="transmembrane region" description="Helical" evidence="1">
    <location>
        <begin position="167"/>
        <end position="189"/>
    </location>
</feature>
<reference evidence="2 3" key="1">
    <citation type="journal article" date="2018" name="Syst. Appl. Microbiol.">
        <title>A new symbiotic nanoarchaeote (Candidatus Nanoclepta minutus) and its host (Zestosphaera tikiterensis gen. nov., sp. nov.) from a New Zealand hot spring.</title>
        <authorList>
            <person name="St John E."/>
            <person name="Liu Y."/>
            <person name="Podar M."/>
            <person name="Stott M.B."/>
            <person name="Meneghin J."/>
            <person name="Chen Z."/>
            <person name="Lagutin K."/>
            <person name="Mitchell K."/>
            <person name="Reysenbach A.L."/>
        </authorList>
    </citation>
    <scope>NUCLEOTIDE SEQUENCE [LARGE SCALE GENOMIC DNA]</scope>
    <source>
        <strain evidence="2">NZ3</strain>
    </source>
</reference>
<keyword evidence="1" id="KW-0812">Transmembrane</keyword>
<feature type="transmembrane region" description="Helical" evidence="1">
    <location>
        <begin position="363"/>
        <end position="382"/>
    </location>
</feature>
<accession>A0A2R7Y6P1</accession>
<feature type="transmembrane region" description="Helical" evidence="1">
    <location>
        <begin position="210"/>
        <end position="238"/>
    </location>
</feature>
<gene>
    <name evidence="2" type="ORF">B7O98_01860</name>
</gene>
<evidence type="ECO:0000256" key="1">
    <source>
        <dbReference type="SAM" id="Phobius"/>
    </source>
</evidence>